<keyword evidence="5" id="KW-1185">Reference proteome</keyword>
<evidence type="ECO:0000313" key="5">
    <source>
        <dbReference type="Proteomes" id="UP000694564"/>
    </source>
</evidence>
<evidence type="ECO:0000256" key="2">
    <source>
        <dbReference type="SAM" id="MobiDB-lite"/>
    </source>
</evidence>
<feature type="region of interest" description="Disordered" evidence="2">
    <location>
        <begin position="26"/>
        <end position="61"/>
    </location>
</feature>
<evidence type="ECO:0000256" key="1">
    <source>
        <dbReference type="SAM" id="Coils"/>
    </source>
</evidence>
<sequence length="119" mass="13529">MIFPLAWITRCYCLRLSLPSWALAPQGSRGCCSQNPKTSMEEQISSSGNGKTRSPIRGPWPHHKAELTQAEELLEQQLELYQALLEGQEGAWEAQALVLKIQKLKEQMRRHRESLRGDA</sequence>
<accession>A0A8D2CM29</accession>
<evidence type="ECO:0000256" key="3">
    <source>
        <dbReference type="SAM" id="SignalP"/>
    </source>
</evidence>
<feature type="signal peptide" evidence="3">
    <location>
        <begin position="1"/>
        <end position="22"/>
    </location>
</feature>
<feature type="coiled-coil region" evidence="1">
    <location>
        <begin position="64"/>
        <end position="114"/>
    </location>
</feature>
<dbReference type="PANTHER" id="PTHR37877:SF1">
    <property type="entry name" value="MITOCHONDRIAL COILED-COIL DOMAIN PROTEIN 1"/>
    <property type="match status" value="1"/>
</dbReference>
<feature type="chain" id="PRO_5034978229" evidence="3">
    <location>
        <begin position="23"/>
        <end position="119"/>
    </location>
</feature>
<keyword evidence="3" id="KW-0732">Signal</keyword>
<evidence type="ECO:0000313" key="4">
    <source>
        <dbReference type="Ensembl" id="ENSSVLP00005005626.1"/>
    </source>
</evidence>
<gene>
    <name evidence="4" type="primary">MCCD1</name>
</gene>
<dbReference type="PANTHER" id="PTHR37877">
    <property type="entry name" value="MITOCHONDRIAL COILED-COIL DOMAIN PROTEIN 1"/>
    <property type="match status" value="1"/>
</dbReference>
<dbReference type="OrthoDB" id="9806603at2759"/>
<dbReference type="Pfam" id="PF15707">
    <property type="entry name" value="MCCD1"/>
    <property type="match status" value="1"/>
</dbReference>
<dbReference type="Ensembl" id="ENSSVLT00005006249.1">
    <property type="protein sequence ID" value="ENSSVLP00005005626.1"/>
    <property type="gene ID" value="ENSSVLG00005004556.1"/>
</dbReference>
<dbReference type="GeneTree" id="ENSGT00390000014268"/>
<feature type="compositionally biased region" description="Polar residues" evidence="2">
    <location>
        <begin position="31"/>
        <end position="52"/>
    </location>
</feature>
<reference evidence="4" key="2">
    <citation type="submission" date="2025-09" db="UniProtKB">
        <authorList>
            <consortium name="Ensembl"/>
        </authorList>
    </citation>
    <scope>IDENTIFICATION</scope>
</reference>
<keyword evidence="1" id="KW-0175">Coiled coil</keyword>
<organism evidence="4 5">
    <name type="scientific">Sciurus vulgaris</name>
    <name type="common">Eurasian red squirrel</name>
    <dbReference type="NCBI Taxonomy" id="55149"/>
    <lineage>
        <taxon>Eukaryota</taxon>
        <taxon>Metazoa</taxon>
        <taxon>Chordata</taxon>
        <taxon>Craniata</taxon>
        <taxon>Vertebrata</taxon>
        <taxon>Euteleostomi</taxon>
        <taxon>Mammalia</taxon>
        <taxon>Eutheria</taxon>
        <taxon>Euarchontoglires</taxon>
        <taxon>Glires</taxon>
        <taxon>Rodentia</taxon>
        <taxon>Sciuromorpha</taxon>
        <taxon>Sciuridae</taxon>
        <taxon>Sciurinae</taxon>
        <taxon>Sciurini</taxon>
        <taxon>Sciurus</taxon>
    </lineage>
</organism>
<proteinExistence type="predicted"/>
<dbReference type="InterPro" id="IPR031438">
    <property type="entry name" value="MCCD1"/>
</dbReference>
<protein>
    <submittedName>
        <fullName evidence="4">Mitochondrial coiled-coil domain 1</fullName>
    </submittedName>
</protein>
<name>A0A8D2CM29_SCIVU</name>
<dbReference type="Proteomes" id="UP000694564">
    <property type="component" value="Chromosome 7"/>
</dbReference>
<dbReference type="AlphaFoldDB" id="A0A8D2CM29"/>
<reference evidence="4" key="1">
    <citation type="submission" date="2025-08" db="UniProtKB">
        <authorList>
            <consortium name="Ensembl"/>
        </authorList>
    </citation>
    <scope>IDENTIFICATION</scope>
</reference>